<dbReference type="RefSeq" id="WP_168029818.1">
    <property type="nucleotide sequence ID" value="NZ_JAAVNE010000012.1"/>
</dbReference>
<comment type="caution">
    <text evidence="1">The sequence shown here is derived from an EMBL/GenBank/DDBJ whole genome shotgun (WGS) entry which is preliminary data.</text>
</comment>
<evidence type="ECO:0000313" key="1">
    <source>
        <dbReference type="EMBL" id="NKC31171.1"/>
    </source>
</evidence>
<protein>
    <submittedName>
        <fullName evidence="1">Uncharacterized protein</fullName>
    </submittedName>
</protein>
<proteinExistence type="predicted"/>
<reference evidence="1 2" key="1">
    <citation type="submission" date="2020-03" db="EMBL/GenBank/DDBJ databases">
        <title>Roseomonas selenitidurans sp. nov. isolated from urban soil.</title>
        <authorList>
            <person name="Liu H."/>
        </authorList>
    </citation>
    <scope>NUCLEOTIDE SEQUENCE [LARGE SCALE GENOMIC DNA]</scope>
    <source>
        <strain evidence="1 2">BU-1</strain>
    </source>
</reference>
<organism evidence="1 2">
    <name type="scientific">Falsiroseomonas selenitidurans</name>
    <dbReference type="NCBI Taxonomy" id="2716335"/>
    <lineage>
        <taxon>Bacteria</taxon>
        <taxon>Pseudomonadati</taxon>
        <taxon>Pseudomonadota</taxon>
        <taxon>Alphaproteobacteria</taxon>
        <taxon>Acetobacterales</taxon>
        <taxon>Roseomonadaceae</taxon>
        <taxon>Falsiroseomonas</taxon>
    </lineage>
</organism>
<accession>A0ABX1E1Y5</accession>
<evidence type="ECO:0000313" key="2">
    <source>
        <dbReference type="Proteomes" id="UP000787635"/>
    </source>
</evidence>
<gene>
    <name evidence="1" type="ORF">HEQ75_09900</name>
</gene>
<dbReference type="Proteomes" id="UP000787635">
    <property type="component" value="Unassembled WGS sequence"/>
</dbReference>
<sequence length="280" mass="28922">MRPDPAPLHRLRSLEARLIARREAPPDPEGATAAALAEVFAGSPPDDLAATGAAIAAAVTAHGRSMTSEPAYHDRHHQAEATLCLGWLAGEAHRAGLLPARRAGLAVLAMAGHDLLHDGRCDGPPGLLEQRSATATEAIAAGLPAAERAEITRLILATRPDRPTPPDLAARLVREADLFGSLTPCLGWRLSQALAREWAEAGMAEATRVATHLGRLALLEGLPAMTAPAETLGLAAAQAVQVAALRQAGGAALLDSLPAAEAAQRLRAALHALGLPALPR</sequence>
<name>A0ABX1E1Y5_9PROT</name>
<keyword evidence="2" id="KW-1185">Reference proteome</keyword>
<dbReference type="EMBL" id="JAAVNE010000012">
    <property type="protein sequence ID" value="NKC31171.1"/>
    <property type="molecule type" value="Genomic_DNA"/>
</dbReference>